<evidence type="ECO:0000313" key="3">
    <source>
        <dbReference type="Proteomes" id="UP001529510"/>
    </source>
</evidence>
<sequence>ECGPCSANPQVCMEEIEVSKDKKNQKSPGGCSNVVRTRGTRTTLQYVVTLLQQQKAKPQQHPGVPCMGGNIGGTQQPKRTYCPGSTLKHRRNTAAQTHILQHKPKRLNTKYKYNEED</sequence>
<protein>
    <submittedName>
        <fullName evidence="2">Uncharacterized protein</fullName>
    </submittedName>
</protein>
<feature type="region of interest" description="Disordered" evidence="1">
    <location>
        <begin position="54"/>
        <end position="86"/>
    </location>
</feature>
<reference evidence="2 3" key="1">
    <citation type="submission" date="2024-05" db="EMBL/GenBank/DDBJ databases">
        <title>Genome sequencing and assembly of Indian major carp, Cirrhinus mrigala (Hamilton, 1822).</title>
        <authorList>
            <person name="Mohindra V."/>
            <person name="Chowdhury L.M."/>
            <person name="Lal K."/>
            <person name="Jena J.K."/>
        </authorList>
    </citation>
    <scope>NUCLEOTIDE SEQUENCE [LARGE SCALE GENOMIC DNA]</scope>
    <source>
        <strain evidence="2">CM1030</strain>
        <tissue evidence="2">Blood</tissue>
    </source>
</reference>
<comment type="caution">
    <text evidence="2">The sequence shown here is derived from an EMBL/GenBank/DDBJ whole genome shotgun (WGS) entry which is preliminary data.</text>
</comment>
<dbReference type="Proteomes" id="UP001529510">
    <property type="component" value="Unassembled WGS sequence"/>
</dbReference>
<keyword evidence="3" id="KW-1185">Reference proteome</keyword>
<dbReference type="EMBL" id="JAMKFB020000709">
    <property type="protein sequence ID" value="KAL0148239.1"/>
    <property type="molecule type" value="Genomic_DNA"/>
</dbReference>
<organism evidence="2 3">
    <name type="scientific">Cirrhinus mrigala</name>
    <name type="common">Mrigala</name>
    <dbReference type="NCBI Taxonomy" id="683832"/>
    <lineage>
        <taxon>Eukaryota</taxon>
        <taxon>Metazoa</taxon>
        <taxon>Chordata</taxon>
        <taxon>Craniata</taxon>
        <taxon>Vertebrata</taxon>
        <taxon>Euteleostomi</taxon>
        <taxon>Actinopterygii</taxon>
        <taxon>Neopterygii</taxon>
        <taxon>Teleostei</taxon>
        <taxon>Ostariophysi</taxon>
        <taxon>Cypriniformes</taxon>
        <taxon>Cyprinidae</taxon>
        <taxon>Labeoninae</taxon>
        <taxon>Labeonini</taxon>
        <taxon>Cirrhinus</taxon>
    </lineage>
</organism>
<accession>A0ABD0MH52</accession>
<evidence type="ECO:0000313" key="2">
    <source>
        <dbReference type="EMBL" id="KAL0148239.1"/>
    </source>
</evidence>
<evidence type="ECO:0000256" key="1">
    <source>
        <dbReference type="SAM" id="MobiDB-lite"/>
    </source>
</evidence>
<dbReference type="AlphaFoldDB" id="A0ABD0MH52"/>
<name>A0ABD0MH52_CIRMR</name>
<gene>
    <name evidence="2" type="ORF">M9458_056471</name>
</gene>
<proteinExistence type="predicted"/>
<feature type="non-terminal residue" evidence="2">
    <location>
        <position position="1"/>
    </location>
</feature>